<organism evidence="1 2">
    <name type="scientific">Pseudophaeobacter arcticus</name>
    <dbReference type="NCBI Taxonomy" id="385492"/>
    <lineage>
        <taxon>Bacteria</taxon>
        <taxon>Pseudomonadati</taxon>
        <taxon>Pseudomonadota</taxon>
        <taxon>Alphaproteobacteria</taxon>
        <taxon>Rhodobacterales</taxon>
        <taxon>Paracoccaceae</taxon>
        <taxon>Pseudophaeobacter</taxon>
    </lineage>
</organism>
<sequence>MLVANPSQGDILRTEAEFRSARASGYLATMASHFSHKIEVTEVDDAVHLQFVCGLAVLRTTTDSLHMCIEAPSKEEMQQTCQVVESHLLRFAFRENPEPLVWRKL</sequence>
<comment type="caution">
    <text evidence="1">The sequence shown here is derived from an EMBL/GenBank/DDBJ whole genome shotgun (WGS) entry which is preliminary data.</text>
</comment>
<name>A0ABQ0AKM6_9RHOB</name>
<gene>
    <name evidence="1" type="ORF">NBRC116598_18560</name>
</gene>
<dbReference type="Pfam" id="PF09981">
    <property type="entry name" value="DUF2218"/>
    <property type="match status" value="1"/>
</dbReference>
<proteinExistence type="predicted"/>
<evidence type="ECO:0000313" key="1">
    <source>
        <dbReference type="EMBL" id="GAA6196412.1"/>
    </source>
</evidence>
<reference evidence="1 2" key="1">
    <citation type="submission" date="2024-04" db="EMBL/GenBank/DDBJ databases">
        <title>Draft genome sequence of Pseudophaeobacter arcticus NBRC 116598.</title>
        <authorList>
            <person name="Miyakawa T."/>
            <person name="Kusuya Y."/>
            <person name="Miura T."/>
        </authorList>
    </citation>
    <scope>NUCLEOTIDE SEQUENCE [LARGE SCALE GENOMIC DNA]</scope>
    <source>
        <strain evidence="1 2">SU-CL00105</strain>
    </source>
</reference>
<evidence type="ECO:0000313" key="2">
    <source>
        <dbReference type="Proteomes" id="UP001441944"/>
    </source>
</evidence>
<protein>
    <submittedName>
        <fullName evidence="1">DUF2218 domain-containing protein</fullName>
    </submittedName>
</protein>
<dbReference type="InterPro" id="IPR014543">
    <property type="entry name" value="UCP028291"/>
</dbReference>
<accession>A0ABQ0AKM6</accession>
<dbReference type="Proteomes" id="UP001441944">
    <property type="component" value="Unassembled WGS sequence"/>
</dbReference>
<dbReference type="EMBL" id="BAABWU010000006">
    <property type="protein sequence ID" value="GAA6196412.1"/>
    <property type="molecule type" value="Genomic_DNA"/>
</dbReference>
<dbReference type="Gene3D" id="3.30.310.50">
    <property type="entry name" value="Alpha-D-phosphohexomutase, C-terminal domain"/>
    <property type="match status" value="1"/>
</dbReference>
<keyword evidence="2" id="KW-1185">Reference proteome</keyword>